<keyword evidence="6" id="KW-0695">RNA-directed DNA polymerase</keyword>
<dbReference type="PANTHER" id="PTHR48475:SF2">
    <property type="entry name" value="RIBONUCLEASE H"/>
    <property type="match status" value="1"/>
</dbReference>
<dbReference type="GO" id="GO:0003676">
    <property type="term" value="F:nucleic acid binding"/>
    <property type="evidence" value="ECO:0007669"/>
    <property type="project" value="InterPro"/>
</dbReference>
<name>A0AA88W0Z5_9ASTE</name>
<evidence type="ECO:0000256" key="6">
    <source>
        <dbReference type="ARBA" id="ARBA00022918"/>
    </source>
</evidence>
<keyword evidence="11" id="KW-1185">Reference proteome</keyword>
<accession>A0AA88W0Z5</accession>
<keyword evidence="1" id="KW-0808">Transferase</keyword>
<keyword evidence="5" id="KW-0378">Hydrolase</keyword>
<evidence type="ECO:0000256" key="1">
    <source>
        <dbReference type="ARBA" id="ARBA00022679"/>
    </source>
</evidence>
<dbReference type="InterPro" id="IPR036397">
    <property type="entry name" value="RNaseH_sf"/>
</dbReference>
<dbReference type="InterPro" id="IPR043502">
    <property type="entry name" value="DNA/RNA_pol_sf"/>
</dbReference>
<evidence type="ECO:0000259" key="8">
    <source>
        <dbReference type="PROSITE" id="PS50879"/>
    </source>
</evidence>
<feature type="domain" description="Integrase catalytic" evidence="9">
    <location>
        <begin position="696"/>
        <end position="812"/>
    </location>
</feature>
<dbReference type="Proteomes" id="UP001188597">
    <property type="component" value="Unassembled WGS sequence"/>
</dbReference>
<evidence type="ECO:0000256" key="2">
    <source>
        <dbReference type="ARBA" id="ARBA00022695"/>
    </source>
</evidence>
<protein>
    <submittedName>
        <fullName evidence="10">Uncharacterized protein</fullName>
    </submittedName>
</protein>
<evidence type="ECO:0000313" key="11">
    <source>
        <dbReference type="Proteomes" id="UP001188597"/>
    </source>
</evidence>
<feature type="domain" description="RNase H type-1" evidence="8">
    <location>
        <begin position="441"/>
        <end position="570"/>
    </location>
</feature>
<feature type="region of interest" description="Disordered" evidence="7">
    <location>
        <begin position="47"/>
        <end position="76"/>
    </location>
</feature>
<feature type="compositionally biased region" description="Basic and acidic residues" evidence="7">
    <location>
        <begin position="59"/>
        <end position="69"/>
    </location>
</feature>
<evidence type="ECO:0000259" key="9">
    <source>
        <dbReference type="PROSITE" id="PS50994"/>
    </source>
</evidence>
<dbReference type="InterPro" id="IPR041373">
    <property type="entry name" value="RT_RNaseH"/>
</dbReference>
<dbReference type="CDD" id="cd09279">
    <property type="entry name" value="RNase_HI_like"/>
    <property type="match status" value="1"/>
</dbReference>
<reference evidence="10" key="1">
    <citation type="submission" date="2022-12" db="EMBL/GenBank/DDBJ databases">
        <title>Draft genome assemblies for two species of Escallonia (Escalloniales).</title>
        <authorList>
            <person name="Chanderbali A."/>
            <person name="Dervinis C."/>
            <person name="Anghel I."/>
            <person name="Soltis D."/>
            <person name="Soltis P."/>
            <person name="Zapata F."/>
        </authorList>
    </citation>
    <scope>NUCLEOTIDE SEQUENCE</scope>
    <source>
        <strain evidence="10">UCBG64.0493</strain>
        <tissue evidence="10">Leaf</tissue>
    </source>
</reference>
<evidence type="ECO:0000256" key="5">
    <source>
        <dbReference type="ARBA" id="ARBA00022801"/>
    </source>
</evidence>
<dbReference type="SUPFAM" id="SSF56672">
    <property type="entry name" value="DNA/RNA polymerases"/>
    <property type="match status" value="1"/>
</dbReference>
<dbReference type="InterPro" id="IPR041588">
    <property type="entry name" value="Integrase_H2C2"/>
</dbReference>
<dbReference type="Pfam" id="PF00665">
    <property type="entry name" value="rve"/>
    <property type="match status" value="1"/>
</dbReference>
<dbReference type="InterPro" id="IPR001584">
    <property type="entry name" value="Integrase_cat-core"/>
</dbReference>
<keyword evidence="4" id="KW-0255">Endonuclease</keyword>
<evidence type="ECO:0000313" key="10">
    <source>
        <dbReference type="EMBL" id="KAK3017829.1"/>
    </source>
</evidence>
<dbReference type="Pfam" id="PF17917">
    <property type="entry name" value="RT_RNaseH"/>
    <property type="match status" value="1"/>
</dbReference>
<dbReference type="Pfam" id="PF17921">
    <property type="entry name" value="Integrase_H2C2"/>
    <property type="match status" value="1"/>
</dbReference>
<dbReference type="GO" id="GO:0015074">
    <property type="term" value="P:DNA integration"/>
    <property type="evidence" value="ECO:0007669"/>
    <property type="project" value="InterPro"/>
</dbReference>
<dbReference type="PANTHER" id="PTHR48475">
    <property type="entry name" value="RIBONUCLEASE H"/>
    <property type="match status" value="1"/>
</dbReference>
<dbReference type="Gene3D" id="3.30.420.10">
    <property type="entry name" value="Ribonuclease H-like superfamily/Ribonuclease H"/>
    <property type="match status" value="2"/>
</dbReference>
<gene>
    <name evidence="10" type="ORF">RJ639_003431</name>
</gene>
<comment type="caution">
    <text evidence="10">The sequence shown here is derived from an EMBL/GenBank/DDBJ whole genome shotgun (WGS) entry which is preliminary data.</text>
</comment>
<keyword evidence="2" id="KW-0548">Nucleotidyltransferase</keyword>
<dbReference type="AlphaFoldDB" id="A0AA88W0Z5"/>
<sequence>MKSRPNKRNKDLWCHFHNDHGNITDNCGSLKRVIEALIKRGQLRKFVAPGEGRQQTPPAKEEREDREENAGTINTISGGIAAGGSLGKARKAYAREVCVTSPPPNKKLKTVLAATITFSDDDSEGIKTPHDDPLVITIKAGNFDVKRVLIDNGSSAEILFHDAFKKMNIPTDRLRKMDTPLYGFSNHPVAAEAYNAILGRPALNQLQAVVSTYHLKMKFPTEHGIGEVKGDQTTARQCYVTSCRSKNKEALIIENLREDTKMQRGEPVEDLVSIEVYPGEENKTVRIGSNLKEDTKLELVNLLRTYADIFAWTAADMPGIDPEIITHRLNRGRWVQKPIYYVSKVLQDVETRYPKIDKIALALIISARRLRPYFQSHTIVVLTDQPLRKVLLSPEASGRLVNWSVELGEFDLQYKPRTAIKAQALADFIVECTLPEDLPQLVISENLYVDGSSALGSSGAGLILISPEGFTIEYALHFGFQASNNEAEYEARLAGIRLAHALKIDSLSVHSDSQLVVNHVLGDYEARDERMAQYLNLVKTSAVKFQNFTIRQIPRDQNTQADTLSRLASAGETDVRRPIYLEFLKDHSISSQTEVETIEQEPCWMDMIVTYLSIGELPSERHEARNLRVKAARYALVEGICGQHLGGRTLAQKILRQGYYWPTMQRDAIEFTRRCDKCQKFAPISHTPVVPLTSIVSPIPFAVWGMDLLGPFPMASGQRRFVIVAIDYFTKWTEAESLATITSTKCEDFFWKNVVCRFGVPRALVVDNGKQFDNNNFRTFCTNLSIDLKFTSVAHPQSNGQTENMNEASYKD</sequence>
<dbReference type="EMBL" id="JAVXUP010000976">
    <property type="protein sequence ID" value="KAK3017829.1"/>
    <property type="molecule type" value="Genomic_DNA"/>
</dbReference>
<dbReference type="GO" id="GO:0004523">
    <property type="term" value="F:RNA-DNA hybrid ribonuclease activity"/>
    <property type="evidence" value="ECO:0007669"/>
    <property type="project" value="InterPro"/>
</dbReference>
<dbReference type="SUPFAM" id="SSF53098">
    <property type="entry name" value="Ribonuclease H-like"/>
    <property type="match status" value="2"/>
</dbReference>
<dbReference type="InterPro" id="IPR012337">
    <property type="entry name" value="RNaseH-like_sf"/>
</dbReference>
<keyword evidence="3" id="KW-0540">Nuclease</keyword>
<dbReference type="Pfam" id="PF13456">
    <property type="entry name" value="RVT_3"/>
    <property type="match status" value="1"/>
</dbReference>
<dbReference type="PROSITE" id="PS50879">
    <property type="entry name" value="RNASE_H_1"/>
    <property type="match status" value="1"/>
</dbReference>
<proteinExistence type="predicted"/>
<dbReference type="Gene3D" id="1.10.340.70">
    <property type="match status" value="1"/>
</dbReference>
<dbReference type="InterPro" id="IPR002156">
    <property type="entry name" value="RNaseH_domain"/>
</dbReference>
<evidence type="ECO:0000256" key="7">
    <source>
        <dbReference type="SAM" id="MobiDB-lite"/>
    </source>
</evidence>
<dbReference type="PROSITE" id="PS50994">
    <property type="entry name" value="INTEGRASE"/>
    <property type="match status" value="1"/>
</dbReference>
<organism evidence="10 11">
    <name type="scientific">Escallonia herrerae</name>
    <dbReference type="NCBI Taxonomy" id="1293975"/>
    <lineage>
        <taxon>Eukaryota</taxon>
        <taxon>Viridiplantae</taxon>
        <taxon>Streptophyta</taxon>
        <taxon>Embryophyta</taxon>
        <taxon>Tracheophyta</taxon>
        <taxon>Spermatophyta</taxon>
        <taxon>Magnoliopsida</taxon>
        <taxon>eudicotyledons</taxon>
        <taxon>Gunneridae</taxon>
        <taxon>Pentapetalae</taxon>
        <taxon>asterids</taxon>
        <taxon>campanulids</taxon>
        <taxon>Escalloniales</taxon>
        <taxon>Escalloniaceae</taxon>
        <taxon>Escallonia</taxon>
    </lineage>
</organism>
<dbReference type="GO" id="GO:0003964">
    <property type="term" value="F:RNA-directed DNA polymerase activity"/>
    <property type="evidence" value="ECO:0007669"/>
    <property type="project" value="UniProtKB-KW"/>
</dbReference>
<evidence type="ECO:0000256" key="4">
    <source>
        <dbReference type="ARBA" id="ARBA00022759"/>
    </source>
</evidence>
<evidence type="ECO:0000256" key="3">
    <source>
        <dbReference type="ARBA" id="ARBA00022722"/>
    </source>
</evidence>